<organism evidence="1 2">
    <name type="scientific">Actinomycetospora aurantiaca</name>
    <dbReference type="NCBI Taxonomy" id="3129233"/>
    <lineage>
        <taxon>Bacteria</taxon>
        <taxon>Bacillati</taxon>
        <taxon>Actinomycetota</taxon>
        <taxon>Actinomycetes</taxon>
        <taxon>Pseudonocardiales</taxon>
        <taxon>Pseudonocardiaceae</taxon>
        <taxon>Actinomycetospora</taxon>
    </lineage>
</organism>
<keyword evidence="2" id="KW-1185">Reference proteome</keyword>
<accession>A0ABU8MHY9</accession>
<gene>
    <name evidence="1" type="ORF">WCD74_03140</name>
</gene>
<dbReference type="InterPro" id="IPR014942">
    <property type="entry name" value="AbiEii"/>
</dbReference>
<keyword evidence="1" id="KW-0808">Transferase</keyword>
<protein>
    <submittedName>
        <fullName evidence="1">Nucleotidyl transferase AbiEii/AbiGii toxin family protein</fullName>
    </submittedName>
</protein>
<reference evidence="1 2" key="1">
    <citation type="submission" date="2024-03" db="EMBL/GenBank/DDBJ databases">
        <title>Actinomycetospora sp. OC33-EN08, a novel actinomycete isolated from wild orchid (Aerides multiflora).</title>
        <authorList>
            <person name="Suriyachadkun C."/>
        </authorList>
    </citation>
    <scope>NUCLEOTIDE SEQUENCE [LARGE SCALE GENOMIC DNA]</scope>
    <source>
        <strain evidence="1 2">OC33-EN08</strain>
    </source>
</reference>
<comment type="caution">
    <text evidence="1">The sequence shown here is derived from an EMBL/GenBank/DDBJ whole genome shotgun (WGS) entry which is preliminary data.</text>
</comment>
<evidence type="ECO:0000313" key="1">
    <source>
        <dbReference type="EMBL" id="MEJ2866742.1"/>
    </source>
</evidence>
<sequence length="113" mass="12386">MLLDLAVNGAALLAPVPTAVGQAFDPEELAAQKVLALFSRAEARDFVDVFVLSERFGTSLLLRRAAELDKGFDAAVLAEMIGSLDRFSDEDLPTDQPGAVRRFFRDWTTDLRS</sequence>
<name>A0ABU8MHY9_9PSEU</name>
<proteinExistence type="predicted"/>
<dbReference type="Pfam" id="PF08843">
    <property type="entry name" value="AbiEii"/>
    <property type="match status" value="1"/>
</dbReference>
<dbReference type="RefSeq" id="WP_337693355.1">
    <property type="nucleotide sequence ID" value="NZ_JBBEGN010000001.1"/>
</dbReference>
<dbReference type="Proteomes" id="UP001385809">
    <property type="component" value="Unassembled WGS sequence"/>
</dbReference>
<dbReference type="EMBL" id="JBBEGN010000001">
    <property type="protein sequence ID" value="MEJ2866742.1"/>
    <property type="molecule type" value="Genomic_DNA"/>
</dbReference>
<evidence type="ECO:0000313" key="2">
    <source>
        <dbReference type="Proteomes" id="UP001385809"/>
    </source>
</evidence>
<dbReference type="GO" id="GO:0016740">
    <property type="term" value="F:transferase activity"/>
    <property type="evidence" value="ECO:0007669"/>
    <property type="project" value="UniProtKB-KW"/>
</dbReference>